<dbReference type="EC" id="4.1.1.5" evidence="4"/>
<accession>A0A6J6ULH2</accession>
<dbReference type="PANTHER" id="PTHR35524">
    <property type="entry name" value="ALPHA-ACETOLACTATE DECARBOXYLASE"/>
    <property type="match status" value="1"/>
</dbReference>
<comment type="catalytic activity">
    <reaction evidence="1">
        <text>(2S)-2-acetolactate + H(+) = (R)-acetoin + CO2</text>
        <dbReference type="Rhea" id="RHEA:21580"/>
        <dbReference type="ChEBI" id="CHEBI:15378"/>
        <dbReference type="ChEBI" id="CHEBI:15686"/>
        <dbReference type="ChEBI" id="CHEBI:16526"/>
        <dbReference type="ChEBI" id="CHEBI:58476"/>
        <dbReference type="EC" id="4.1.1.5"/>
    </reaction>
</comment>
<sequence length="202" mass="21500">MILIDGHCYQARSDGTVVEAADTELTPFASVVNFAADHTAHVTDVRSYDAFIAELDLMRTSENGFISIRATGTFSSIHLRTACKSESGVDLVEATSTQALFDFESIAGTLVGFWSPAYTKSIAIAGYHMHFISADRQHGGHVLDLAADAIFVELNDVNDVRLAIPETAAFLDADLSADTSAALDIAERGGRGGRPADDVTST</sequence>
<dbReference type="GO" id="GO:0047605">
    <property type="term" value="F:acetolactate decarboxylase activity"/>
    <property type="evidence" value="ECO:0007669"/>
    <property type="project" value="UniProtKB-EC"/>
</dbReference>
<comment type="similarity">
    <text evidence="3">Belongs to the alpha-acetolactate decarboxylase family.</text>
</comment>
<gene>
    <name evidence="9" type="ORF">UFOPK2810_01298</name>
</gene>
<name>A0A6J6ULH2_9ZZZZ</name>
<dbReference type="SUPFAM" id="SSF117856">
    <property type="entry name" value="AF0104/ALDC/Ptd012-like"/>
    <property type="match status" value="1"/>
</dbReference>
<evidence type="ECO:0000256" key="3">
    <source>
        <dbReference type="ARBA" id="ARBA00007106"/>
    </source>
</evidence>
<dbReference type="PANTHER" id="PTHR35524:SF1">
    <property type="entry name" value="ALPHA-ACETOLACTATE DECARBOXYLASE"/>
    <property type="match status" value="1"/>
</dbReference>
<keyword evidence="7" id="KW-0005">Acetoin biosynthesis</keyword>
<dbReference type="AlphaFoldDB" id="A0A6J6ULH2"/>
<dbReference type="Pfam" id="PF03306">
    <property type="entry name" value="AAL_decarboxy"/>
    <property type="match status" value="1"/>
</dbReference>
<keyword evidence="8" id="KW-0456">Lyase</keyword>
<organism evidence="9">
    <name type="scientific">freshwater metagenome</name>
    <dbReference type="NCBI Taxonomy" id="449393"/>
    <lineage>
        <taxon>unclassified sequences</taxon>
        <taxon>metagenomes</taxon>
        <taxon>ecological metagenomes</taxon>
    </lineage>
</organism>
<evidence type="ECO:0000256" key="5">
    <source>
        <dbReference type="ARBA" id="ARBA00020164"/>
    </source>
</evidence>
<dbReference type="GO" id="GO:0045151">
    <property type="term" value="P:acetoin biosynthetic process"/>
    <property type="evidence" value="ECO:0007669"/>
    <property type="project" value="UniProtKB-KW"/>
</dbReference>
<evidence type="ECO:0000256" key="2">
    <source>
        <dbReference type="ARBA" id="ARBA00005170"/>
    </source>
</evidence>
<dbReference type="EMBL" id="CAEZYZ010000237">
    <property type="protein sequence ID" value="CAB4760064.1"/>
    <property type="molecule type" value="Genomic_DNA"/>
</dbReference>
<evidence type="ECO:0000256" key="6">
    <source>
        <dbReference type="ARBA" id="ARBA00022793"/>
    </source>
</evidence>
<dbReference type="PIRSF" id="PIRSF001332">
    <property type="entry name" value="Acetolac_decarb"/>
    <property type="match status" value="1"/>
</dbReference>
<dbReference type="CDD" id="cd17299">
    <property type="entry name" value="acetolactate_decarboxylase"/>
    <property type="match status" value="1"/>
</dbReference>
<evidence type="ECO:0000256" key="1">
    <source>
        <dbReference type="ARBA" id="ARBA00001784"/>
    </source>
</evidence>
<comment type="pathway">
    <text evidence="2">Polyol metabolism; (R,R)-butane-2,3-diol biosynthesis; (R,R)-butane-2,3-diol from pyruvate: step 2/3.</text>
</comment>
<dbReference type="Gene3D" id="3.30.1330.80">
    <property type="entry name" value="Hypothetical protein, similar to alpha- acetolactate decarboxylase, domain 2"/>
    <property type="match status" value="2"/>
</dbReference>
<evidence type="ECO:0000256" key="4">
    <source>
        <dbReference type="ARBA" id="ARBA00013204"/>
    </source>
</evidence>
<evidence type="ECO:0000256" key="8">
    <source>
        <dbReference type="ARBA" id="ARBA00023239"/>
    </source>
</evidence>
<evidence type="ECO:0000256" key="7">
    <source>
        <dbReference type="ARBA" id="ARBA00023061"/>
    </source>
</evidence>
<dbReference type="InterPro" id="IPR005128">
    <property type="entry name" value="Acetolactate_a_deCO2ase"/>
</dbReference>
<dbReference type="UniPathway" id="UPA00626">
    <property type="reaction ID" value="UER00678"/>
</dbReference>
<protein>
    <recommendedName>
        <fullName evidence="5">Alpha-acetolactate decarboxylase</fullName>
        <ecNumber evidence="4">4.1.1.5</ecNumber>
    </recommendedName>
</protein>
<evidence type="ECO:0000313" key="9">
    <source>
        <dbReference type="EMBL" id="CAB4760064.1"/>
    </source>
</evidence>
<reference evidence="9" key="1">
    <citation type="submission" date="2020-05" db="EMBL/GenBank/DDBJ databases">
        <authorList>
            <person name="Chiriac C."/>
            <person name="Salcher M."/>
            <person name="Ghai R."/>
            <person name="Kavagutti S V."/>
        </authorList>
    </citation>
    <scope>NUCLEOTIDE SEQUENCE</scope>
</reference>
<keyword evidence="6" id="KW-0210">Decarboxylase</keyword>
<proteinExistence type="inferred from homology"/>